<gene>
    <name evidence="1" type="ORF">DX873_00955</name>
</gene>
<proteinExistence type="predicted"/>
<dbReference type="EMBL" id="QTJX01000001">
    <property type="protein sequence ID" value="RDY60781.1"/>
    <property type="molecule type" value="Genomic_DNA"/>
</dbReference>
<evidence type="ECO:0000313" key="2">
    <source>
        <dbReference type="Proteomes" id="UP000261828"/>
    </source>
</evidence>
<comment type="caution">
    <text evidence="1">The sequence shown here is derived from an EMBL/GenBank/DDBJ whole genome shotgun (WGS) entry which is preliminary data.</text>
</comment>
<dbReference type="AlphaFoldDB" id="A0A371JSK1"/>
<dbReference type="Proteomes" id="UP000261828">
    <property type="component" value="Unassembled WGS sequence"/>
</dbReference>
<evidence type="ECO:0000313" key="1">
    <source>
        <dbReference type="EMBL" id="RDY60781.1"/>
    </source>
</evidence>
<name>A0A371JSK1_9FLAO</name>
<dbReference type="OrthoDB" id="1186960at2"/>
<accession>A0A371JSK1</accession>
<sequence length="242" mass="27679">MKNSRFFGFILIGVTLLHSCKSYKAQKEEALLSFPDLGTLVMTKGDLWYSAAEQIGVPKWSKLKVDVQQLPFNRTSYLDYAAHMQRAGKINSISYNDSLPYKPKYLRLQLLDKVGLASLLNNEAHDQLRSYISADDAYKLVTGLNITVPETDMPSFLQAEAVQLQKDRYGSVQLVVINGDFEKRYFFSELHVFGYQYNHFCWGEDQYHNLIIENLISEGQKCPKGTYVKASKVNGDKAYLKF</sequence>
<keyword evidence="2" id="KW-1185">Reference proteome</keyword>
<protein>
    <submittedName>
        <fullName evidence="1">Uncharacterized protein</fullName>
    </submittedName>
</protein>
<reference evidence="1 2" key="1">
    <citation type="submission" date="2018-08" db="EMBL/GenBank/DDBJ databases">
        <title>Muricauda nanhaiensis sp. nov., isolated from seawater of the South China Sea.</title>
        <authorList>
            <person name="Dang Y."/>
        </authorList>
    </citation>
    <scope>NUCLEOTIDE SEQUENCE [LARGE SCALE GENOMIC DNA]</scope>
    <source>
        <strain evidence="1 2">SM1704</strain>
    </source>
</reference>
<dbReference type="RefSeq" id="WP_116182664.1">
    <property type="nucleotide sequence ID" value="NZ_QTJX01000001.1"/>
</dbReference>
<organism evidence="1 2">
    <name type="scientific">Flagellimonas nanhaiensis</name>
    <dbReference type="NCBI Taxonomy" id="2292706"/>
    <lineage>
        <taxon>Bacteria</taxon>
        <taxon>Pseudomonadati</taxon>
        <taxon>Bacteroidota</taxon>
        <taxon>Flavobacteriia</taxon>
        <taxon>Flavobacteriales</taxon>
        <taxon>Flavobacteriaceae</taxon>
        <taxon>Flagellimonas</taxon>
    </lineage>
</organism>